<feature type="transmembrane region" description="Helical" evidence="10">
    <location>
        <begin position="61"/>
        <end position="81"/>
    </location>
</feature>
<keyword evidence="6 10" id="KW-0812">Transmembrane</keyword>
<evidence type="ECO:0000256" key="5">
    <source>
        <dbReference type="ARBA" id="ARBA00022597"/>
    </source>
</evidence>
<dbReference type="Pfam" id="PF00083">
    <property type="entry name" value="Sugar_tr"/>
    <property type="match status" value="1"/>
</dbReference>
<feature type="transmembrane region" description="Helical" evidence="10">
    <location>
        <begin position="93"/>
        <end position="112"/>
    </location>
</feature>
<organism evidence="12 13">
    <name type="scientific">Inquilinus limosus MP06</name>
    <dbReference type="NCBI Taxonomy" id="1398085"/>
    <lineage>
        <taxon>Bacteria</taxon>
        <taxon>Pseudomonadati</taxon>
        <taxon>Pseudomonadota</taxon>
        <taxon>Alphaproteobacteria</taxon>
        <taxon>Rhodospirillales</taxon>
        <taxon>Rhodospirillaceae</taxon>
        <taxon>Inquilinus</taxon>
    </lineage>
</organism>
<evidence type="ECO:0000256" key="1">
    <source>
        <dbReference type="ARBA" id="ARBA00004651"/>
    </source>
</evidence>
<dbReference type="PROSITE" id="PS00216">
    <property type="entry name" value="SUGAR_TRANSPORT_1"/>
    <property type="match status" value="1"/>
</dbReference>
<dbReference type="FunFam" id="1.20.1250.20:FF:000122">
    <property type="entry name" value="D-xylose transporter XylE"/>
    <property type="match status" value="1"/>
</dbReference>
<evidence type="ECO:0000256" key="9">
    <source>
        <dbReference type="RuleBase" id="RU003346"/>
    </source>
</evidence>
<dbReference type="EMBL" id="JANX01000051">
    <property type="protein sequence ID" value="KGM35053.1"/>
    <property type="molecule type" value="Genomic_DNA"/>
</dbReference>
<feature type="transmembrane region" description="Helical" evidence="10">
    <location>
        <begin position="20"/>
        <end position="41"/>
    </location>
</feature>
<evidence type="ECO:0000256" key="6">
    <source>
        <dbReference type="ARBA" id="ARBA00022692"/>
    </source>
</evidence>
<feature type="transmembrane region" description="Helical" evidence="10">
    <location>
        <begin position="441"/>
        <end position="464"/>
    </location>
</feature>
<keyword evidence="8 10" id="KW-0472">Membrane</keyword>
<sequence length="480" mass="50193">MSTADRERGAPASSGDGGSVVGKTFLIALSAAMGGFLFGYDTSVINGAVAAIREWSGAGDVLLGFSVASALLGSAVGAWFAGPVADRYGRIAVMQLAAVIFLVGSVGSGLAWDIWALTVLRFVGGVAVGAASVIAPAYIAEVSPAHIRGRLGSLQQLAIVIGIFVALLCDYTLAAAAGGAGNTLWLGLEAWRWMFISMAVPSVIYGVLAGIIPESPRFLVSKKRIAEAVEVLRRFVGNRPPPRIKIAEIESSIDLEKRQSLADLAGPRLGLLPIVWTGILLSVFQQFVGINVIFYYSSVLWQAVGFTEADSLIITVATSVTNILVTLVAIALIDRVGRKPLLLVGSAGMTLTLGTMAYIFGTAPTEMVNGAMTPVLGGTAGVIAVAAANLYVVFFGVSWGPVVWVLLGEMFSNRIRAYALAVAAAAQWVANFVVSETFPTLASAGLGLAYGIYAAMALLSLLFVARAVRETRGRELEEME</sequence>
<comment type="subcellular location">
    <subcellularLocation>
        <location evidence="1">Cell membrane</location>
        <topology evidence="1">Multi-pass membrane protein</topology>
    </subcellularLocation>
</comment>
<evidence type="ECO:0000256" key="4">
    <source>
        <dbReference type="ARBA" id="ARBA00022475"/>
    </source>
</evidence>
<evidence type="ECO:0000256" key="3">
    <source>
        <dbReference type="ARBA" id="ARBA00022448"/>
    </source>
</evidence>
<dbReference type="PANTHER" id="PTHR48020:SF12">
    <property type="entry name" value="PROTON MYO-INOSITOL COTRANSPORTER"/>
    <property type="match status" value="1"/>
</dbReference>
<name>A0A0A0DAX2_9PROT</name>
<dbReference type="AlphaFoldDB" id="A0A0A0DAX2"/>
<evidence type="ECO:0000259" key="11">
    <source>
        <dbReference type="PROSITE" id="PS50850"/>
    </source>
</evidence>
<reference evidence="12 13" key="1">
    <citation type="submission" date="2014-01" db="EMBL/GenBank/DDBJ databases">
        <title>Genome sequence determination for a cystic fibrosis isolate, Inquilinus limosus.</title>
        <authorList>
            <person name="Pino M."/>
            <person name="Di Conza J."/>
            <person name="Gutkind G."/>
        </authorList>
    </citation>
    <scope>NUCLEOTIDE SEQUENCE [LARGE SCALE GENOMIC DNA]</scope>
    <source>
        <strain evidence="12 13">MP06</strain>
    </source>
</reference>
<evidence type="ECO:0000256" key="8">
    <source>
        <dbReference type="ARBA" id="ARBA00023136"/>
    </source>
</evidence>
<protein>
    <submittedName>
        <fullName evidence="12">Major facilitator transporter</fullName>
    </submittedName>
</protein>
<dbReference type="InterPro" id="IPR005828">
    <property type="entry name" value="MFS_sugar_transport-like"/>
</dbReference>
<feature type="transmembrane region" description="Helical" evidence="10">
    <location>
        <begin position="340"/>
        <end position="360"/>
    </location>
</feature>
<accession>A0A0A0DAX2</accession>
<dbReference type="PROSITE" id="PS50850">
    <property type="entry name" value="MFS"/>
    <property type="match status" value="1"/>
</dbReference>
<keyword evidence="3 9" id="KW-0813">Transport</keyword>
<keyword evidence="7 10" id="KW-1133">Transmembrane helix</keyword>
<dbReference type="InterPro" id="IPR005829">
    <property type="entry name" value="Sugar_transporter_CS"/>
</dbReference>
<evidence type="ECO:0000313" key="13">
    <source>
        <dbReference type="Proteomes" id="UP000029995"/>
    </source>
</evidence>
<dbReference type="GO" id="GO:0022857">
    <property type="term" value="F:transmembrane transporter activity"/>
    <property type="evidence" value="ECO:0007669"/>
    <property type="project" value="InterPro"/>
</dbReference>
<feature type="transmembrane region" description="Helical" evidence="10">
    <location>
        <begin position="118"/>
        <end position="139"/>
    </location>
</feature>
<gene>
    <name evidence="12" type="ORF">P409_06650</name>
</gene>
<dbReference type="InterPro" id="IPR036259">
    <property type="entry name" value="MFS_trans_sf"/>
</dbReference>
<dbReference type="NCBIfam" id="TIGR00879">
    <property type="entry name" value="SP"/>
    <property type="match status" value="1"/>
</dbReference>
<dbReference type="SUPFAM" id="SSF103473">
    <property type="entry name" value="MFS general substrate transporter"/>
    <property type="match status" value="1"/>
</dbReference>
<evidence type="ECO:0000256" key="10">
    <source>
        <dbReference type="SAM" id="Phobius"/>
    </source>
</evidence>
<dbReference type="OrthoDB" id="5368493at2"/>
<keyword evidence="4" id="KW-1003">Cell membrane</keyword>
<dbReference type="PANTHER" id="PTHR48020">
    <property type="entry name" value="PROTON MYO-INOSITOL COTRANSPORTER"/>
    <property type="match status" value="1"/>
</dbReference>
<feature type="domain" description="Major facilitator superfamily (MFS) profile" evidence="11">
    <location>
        <begin position="27"/>
        <end position="472"/>
    </location>
</feature>
<comment type="similarity">
    <text evidence="2 9">Belongs to the major facilitator superfamily. Sugar transporter (TC 2.A.1.1) family.</text>
</comment>
<dbReference type="PROSITE" id="PS00217">
    <property type="entry name" value="SUGAR_TRANSPORT_2"/>
    <property type="match status" value="1"/>
</dbReference>
<evidence type="ECO:0000256" key="7">
    <source>
        <dbReference type="ARBA" id="ARBA00022989"/>
    </source>
</evidence>
<dbReference type="PRINTS" id="PR00171">
    <property type="entry name" value="SUGRTRNSPORT"/>
</dbReference>
<feature type="transmembrane region" description="Helical" evidence="10">
    <location>
        <begin position="311"/>
        <end position="333"/>
    </location>
</feature>
<feature type="transmembrane region" description="Helical" evidence="10">
    <location>
        <begin position="380"/>
        <end position="405"/>
    </location>
</feature>
<dbReference type="InterPro" id="IPR050814">
    <property type="entry name" value="Myo-inositol_Transporter"/>
</dbReference>
<dbReference type="GO" id="GO:0005886">
    <property type="term" value="C:plasma membrane"/>
    <property type="evidence" value="ECO:0007669"/>
    <property type="project" value="UniProtKB-SubCell"/>
</dbReference>
<feature type="transmembrane region" description="Helical" evidence="10">
    <location>
        <begin position="417"/>
        <end position="435"/>
    </location>
</feature>
<dbReference type="InterPro" id="IPR020846">
    <property type="entry name" value="MFS_dom"/>
</dbReference>
<proteinExistence type="inferred from homology"/>
<keyword evidence="5" id="KW-0762">Sugar transport</keyword>
<evidence type="ECO:0000256" key="2">
    <source>
        <dbReference type="ARBA" id="ARBA00010992"/>
    </source>
</evidence>
<feature type="transmembrane region" description="Helical" evidence="10">
    <location>
        <begin position="274"/>
        <end position="296"/>
    </location>
</feature>
<dbReference type="RefSeq" id="WP_034833336.1">
    <property type="nucleotide sequence ID" value="NZ_JANX01000051.1"/>
</dbReference>
<comment type="caution">
    <text evidence="12">The sequence shown here is derived from an EMBL/GenBank/DDBJ whole genome shotgun (WGS) entry which is preliminary data.</text>
</comment>
<feature type="transmembrane region" description="Helical" evidence="10">
    <location>
        <begin position="151"/>
        <end position="173"/>
    </location>
</feature>
<feature type="transmembrane region" description="Helical" evidence="10">
    <location>
        <begin position="193"/>
        <end position="213"/>
    </location>
</feature>
<dbReference type="InterPro" id="IPR003663">
    <property type="entry name" value="Sugar/inositol_transpt"/>
</dbReference>
<evidence type="ECO:0000313" key="12">
    <source>
        <dbReference type="EMBL" id="KGM35053.1"/>
    </source>
</evidence>
<dbReference type="Proteomes" id="UP000029995">
    <property type="component" value="Unassembled WGS sequence"/>
</dbReference>
<dbReference type="Gene3D" id="1.20.1250.20">
    <property type="entry name" value="MFS general substrate transporter like domains"/>
    <property type="match status" value="2"/>
</dbReference>